<dbReference type="PROSITE" id="PS00140">
    <property type="entry name" value="UCH_1"/>
    <property type="match status" value="1"/>
</dbReference>
<reference evidence="16 17" key="1">
    <citation type="submission" date="2012-10" db="EMBL/GenBank/DDBJ databases">
        <title>Genome sequencing and analysis of entomopathogenic fungi Beauveria bassiana D1-5.</title>
        <authorList>
            <person name="Li Q."/>
            <person name="Wang L."/>
            <person name="Zhang Z."/>
            <person name="Wang Q."/>
            <person name="Ren J."/>
            <person name="Wang M."/>
            <person name="Xu W."/>
            <person name="Wang J."/>
            <person name="Lu Y."/>
            <person name="Du Q."/>
            <person name="Sun Z."/>
        </authorList>
    </citation>
    <scope>NUCLEOTIDE SEQUENCE [LARGE SCALE GENOMIC DNA]</scope>
    <source>
        <strain evidence="16 17">D1-5</strain>
    </source>
</reference>
<dbReference type="Pfam" id="PF01088">
    <property type="entry name" value="Peptidase_C12"/>
    <property type="match status" value="1"/>
</dbReference>
<dbReference type="HOGENOM" id="CLU_026720_0_0_1"/>
<feature type="compositionally biased region" description="Acidic residues" evidence="14">
    <location>
        <begin position="386"/>
        <end position="396"/>
    </location>
</feature>
<feature type="site" description="Important for enzyme activity" evidence="12">
    <location>
        <position position="617"/>
    </location>
</feature>
<feature type="site" description="Transition state stabilizer" evidence="12">
    <location>
        <position position="521"/>
    </location>
</feature>
<proteinExistence type="inferred from homology"/>
<keyword evidence="7 12" id="KW-0833">Ubl conjugation pathway</keyword>
<dbReference type="GO" id="GO:0005634">
    <property type="term" value="C:nucleus"/>
    <property type="evidence" value="ECO:0007669"/>
    <property type="project" value="UniProtKB-SubCell"/>
</dbReference>
<feature type="compositionally biased region" description="Basic residues" evidence="14">
    <location>
        <begin position="143"/>
        <end position="156"/>
    </location>
</feature>
<comment type="similarity">
    <text evidence="3 12 13">Belongs to the peptidase C12 family.</text>
</comment>
<feature type="compositionally biased region" description="Basic and acidic residues" evidence="14">
    <location>
        <begin position="105"/>
        <end position="135"/>
    </location>
</feature>
<dbReference type="InterPro" id="IPR001578">
    <property type="entry name" value="Peptidase_C12_UCH"/>
</dbReference>
<feature type="active site" description="Proton donor" evidence="12">
    <location>
        <position position="601"/>
    </location>
</feature>
<dbReference type="AlphaFoldDB" id="A0A0A2VQP6"/>
<feature type="compositionally biased region" description="Basic residues" evidence="14">
    <location>
        <begin position="305"/>
        <end position="315"/>
    </location>
</feature>
<evidence type="ECO:0000256" key="7">
    <source>
        <dbReference type="ARBA" id="ARBA00022786"/>
    </source>
</evidence>
<accession>A0A0A2VQP6</accession>
<evidence type="ECO:0000259" key="15">
    <source>
        <dbReference type="PROSITE" id="PS52048"/>
    </source>
</evidence>
<organism evidence="16 17">
    <name type="scientific">Beauveria bassiana D1-5</name>
    <dbReference type="NCBI Taxonomy" id="1245745"/>
    <lineage>
        <taxon>Eukaryota</taxon>
        <taxon>Fungi</taxon>
        <taxon>Dikarya</taxon>
        <taxon>Ascomycota</taxon>
        <taxon>Pezizomycotina</taxon>
        <taxon>Sordariomycetes</taxon>
        <taxon>Hypocreomycetidae</taxon>
        <taxon>Hypocreales</taxon>
        <taxon>Cordycipitaceae</taxon>
        <taxon>Beauveria</taxon>
    </lineage>
</organism>
<dbReference type="Gene3D" id="3.30.1740.10">
    <property type="entry name" value="Zinc finger, PARP-type"/>
    <property type="match status" value="1"/>
</dbReference>
<dbReference type="SUPFAM" id="SSF54001">
    <property type="entry name" value="Cysteine proteinases"/>
    <property type="match status" value="1"/>
</dbReference>
<dbReference type="Proteomes" id="UP000030106">
    <property type="component" value="Unassembled WGS sequence"/>
</dbReference>
<evidence type="ECO:0000256" key="2">
    <source>
        <dbReference type="ARBA" id="ARBA00004123"/>
    </source>
</evidence>
<protein>
    <recommendedName>
        <fullName evidence="13">Ubiquitin carboxyl-terminal hydrolase</fullName>
        <ecNumber evidence="13">3.4.19.12</ecNumber>
    </recommendedName>
</protein>
<evidence type="ECO:0000256" key="6">
    <source>
        <dbReference type="ARBA" id="ARBA00022771"/>
    </source>
</evidence>
<name>A0A0A2VQP6_BEABA</name>
<evidence type="ECO:0000256" key="9">
    <source>
        <dbReference type="ARBA" id="ARBA00022807"/>
    </source>
</evidence>
<comment type="catalytic activity">
    <reaction evidence="1 12 13">
        <text>Thiol-dependent hydrolysis of ester, thioester, amide, peptide and isopeptide bonds formed by the C-terminal Gly of ubiquitin (a 76-residue protein attached to proteins as an intracellular targeting signal).</text>
        <dbReference type="EC" id="3.4.19.12"/>
    </reaction>
</comment>
<feature type="compositionally biased region" description="Basic residues" evidence="14">
    <location>
        <begin position="245"/>
        <end position="261"/>
    </location>
</feature>
<evidence type="ECO:0000256" key="8">
    <source>
        <dbReference type="ARBA" id="ARBA00022801"/>
    </source>
</evidence>
<keyword evidence="11" id="KW-0539">Nucleus</keyword>
<dbReference type="InterPro" id="IPR057254">
    <property type="entry name" value="UCH_AS"/>
</dbReference>
<dbReference type="PANTHER" id="PTHR10589:SF17">
    <property type="entry name" value="UBIQUITIN CARBOXYL-TERMINAL HYDROLASE"/>
    <property type="match status" value="1"/>
</dbReference>
<feature type="domain" description="UCH catalytic" evidence="15">
    <location>
        <begin position="435"/>
        <end position="665"/>
    </location>
</feature>
<keyword evidence="9 12" id="KW-0788">Thiol protease</keyword>
<dbReference type="MEROPS" id="C12.002"/>
<evidence type="ECO:0000256" key="4">
    <source>
        <dbReference type="ARBA" id="ARBA00022670"/>
    </source>
</evidence>
<dbReference type="OrthoDB" id="427186at2759"/>
<comment type="subcellular location">
    <subcellularLocation>
        <location evidence="2">Nucleus</location>
    </subcellularLocation>
</comment>
<evidence type="ECO:0000256" key="13">
    <source>
        <dbReference type="RuleBase" id="RU361215"/>
    </source>
</evidence>
<feature type="compositionally biased region" description="Acidic residues" evidence="14">
    <location>
        <begin position="349"/>
        <end position="358"/>
    </location>
</feature>
<feature type="active site" description="Nucleophile" evidence="12">
    <location>
        <position position="527"/>
    </location>
</feature>
<comment type="caution">
    <text evidence="16">The sequence shown here is derived from an EMBL/GenBank/DDBJ whole genome shotgun (WGS) entry which is preliminary data.</text>
</comment>
<dbReference type="PROSITE" id="PS52048">
    <property type="entry name" value="UCH_DOMAIN"/>
    <property type="match status" value="1"/>
</dbReference>
<dbReference type="EMBL" id="ANFO01000383">
    <property type="protein sequence ID" value="KGQ09948.1"/>
    <property type="molecule type" value="Genomic_DNA"/>
</dbReference>
<dbReference type="CDD" id="cd09616">
    <property type="entry name" value="Peptidase_C12_UCH_L1_L3"/>
    <property type="match status" value="1"/>
</dbReference>
<dbReference type="InterPro" id="IPR038765">
    <property type="entry name" value="Papain-like_cys_pep_sf"/>
</dbReference>
<dbReference type="Pfam" id="PF00645">
    <property type="entry name" value="zf-PARP"/>
    <property type="match status" value="1"/>
</dbReference>
<dbReference type="EC" id="3.4.19.12" evidence="13"/>
<keyword evidence="10" id="KW-0862">Zinc</keyword>
<evidence type="ECO:0000256" key="5">
    <source>
        <dbReference type="ARBA" id="ARBA00022723"/>
    </source>
</evidence>
<evidence type="ECO:0000256" key="12">
    <source>
        <dbReference type="PROSITE-ProRule" id="PRU01393"/>
    </source>
</evidence>
<dbReference type="FunFam" id="3.40.532.10:FF:000008">
    <property type="entry name" value="Ubiquitin carboxyl-terminal hydrolase"/>
    <property type="match status" value="1"/>
</dbReference>
<dbReference type="SUPFAM" id="SSF57716">
    <property type="entry name" value="Glucocorticoid receptor-like (DNA-binding domain)"/>
    <property type="match status" value="1"/>
</dbReference>
<dbReference type="InterPro" id="IPR036959">
    <property type="entry name" value="Peptidase_C12_UCH_sf"/>
</dbReference>
<dbReference type="SMART" id="SM01336">
    <property type="entry name" value="zf-PARP"/>
    <property type="match status" value="1"/>
</dbReference>
<keyword evidence="8 12" id="KW-0378">Hydrolase</keyword>
<evidence type="ECO:0000313" key="16">
    <source>
        <dbReference type="EMBL" id="KGQ09948.1"/>
    </source>
</evidence>
<feature type="compositionally biased region" description="Basic residues" evidence="14">
    <location>
        <begin position="170"/>
        <end position="181"/>
    </location>
</feature>
<evidence type="ECO:0000256" key="11">
    <source>
        <dbReference type="ARBA" id="ARBA00023242"/>
    </source>
</evidence>
<evidence type="ECO:0000256" key="3">
    <source>
        <dbReference type="ARBA" id="ARBA00009326"/>
    </source>
</evidence>
<feature type="compositionally biased region" description="Basic residues" evidence="14">
    <location>
        <begin position="277"/>
        <end position="287"/>
    </location>
</feature>
<dbReference type="Gene3D" id="3.40.532.10">
    <property type="entry name" value="Peptidase C12, ubiquitin carboxyl-terminal hydrolase"/>
    <property type="match status" value="1"/>
</dbReference>
<keyword evidence="4 12" id="KW-0645">Protease</keyword>
<keyword evidence="5" id="KW-0479">Metal-binding</keyword>
<dbReference type="GO" id="GO:0003677">
    <property type="term" value="F:DNA binding"/>
    <property type="evidence" value="ECO:0007669"/>
    <property type="project" value="InterPro"/>
</dbReference>
<evidence type="ECO:0000313" key="17">
    <source>
        <dbReference type="Proteomes" id="UP000030106"/>
    </source>
</evidence>
<dbReference type="GO" id="GO:0016579">
    <property type="term" value="P:protein deubiquitination"/>
    <property type="evidence" value="ECO:0007669"/>
    <property type="project" value="TreeGrafter"/>
</dbReference>
<dbReference type="InterPro" id="IPR036957">
    <property type="entry name" value="Znf_PARP_sf"/>
</dbReference>
<evidence type="ECO:0000256" key="1">
    <source>
        <dbReference type="ARBA" id="ARBA00000707"/>
    </source>
</evidence>
<dbReference type="STRING" id="1245745.A0A0A2VQP6"/>
<sequence length="668" mass="72523">MPLYRIELSGNNRAGCKDGVCKKAAIKITKGELRFGTWVEIDTHGSWSWKHWGCVSGEQMQRLHDQCDKGDGKWDFDEIDGYDELAQNSEVQEKVRRCVKQAHIDPEDFKGDPEKNKPGEKGIRLSAKEKAALEKIDEDEPKTKKRGRDSKAKGTKVKAEEEDEGEPSAKKTKAPAKKGKQIKAEDDEDDDAPITKANVGRGRKAKAVKEEAYNEVPAKKTKAAPKSAKSKQADQKEEEEDALSKKAKATTKTASKARKPKQVGEEEDNEDDAPPAKRARAAPKPRKSTQAAADEDDEDEAPSAKKTRAAPRLRRSTQAAEENDDEAEAPPAKGAKAARKTRKSTQATEVEDDDEEEAPPAKKAKITPKAASKSAPKAKKPKAGEDEVEDKQEDEEEKPKPRRRGRPSKLPSIISKTHAAVMSNVNPDPGQDAPAFIPLEANPPLMTDLLHTLGVSPALGMHDVYSLTEPDLLAFIPRPALALLLVFPVSAAYESQRLSADSLVDEYAGHGAAEPVVWWRQTIRNACGMMGLLHAVSNGPAREFIKSGSTLDKLLEKSIPLDPAHRAKLLEQTPELAAAHRQAASQGATAAPDAQDDVDLHYVCFVKGSDGALYELDGRRKGPIRLGALSADEDVLSEKGLALGPLKFLERAGGDLRFSAVALAGGLD</sequence>
<dbReference type="GO" id="GO:0004843">
    <property type="term" value="F:cysteine-type deubiquitinase activity"/>
    <property type="evidence" value="ECO:0007669"/>
    <property type="project" value="UniProtKB-UniRule"/>
</dbReference>
<evidence type="ECO:0000256" key="10">
    <source>
        <dbReference type="ARBA" id="ARBA00022833"/>
    </source>
</evidence>
<dbReference type="PRINTS" id="PR00707">
    <property type="entry name" value="UBCTHYDRLASE"/>
</dbReference>
<gene>
    <name evidence="16" type="ORF">BBAD15_g4704</name>
</gene>
<evidence type="ECO:0000256" key="14">
    <source>
        <dbReference type="SAM" id="MobiDB-lite"/>
    </source>
</evidence>
<dbReference type="eggNOG" id="ENOG502S59M">
    <property type="taxonomic scope" value="Eukaryota"/>
</dbReference>
<dbReference type="InterPro" id="IPR001510">
    <property type="entry name" value="Znf_PARP"/>
</dbReference>
<dbReference type="GO" id="GO:0006511">
    <property type="term" value="P:ubiquitin-dependent protein catabolic process"/>
    <property type="evidence" value="ECO:0007669"/>
    <property type="project" value="UniProtKB-UniRule"/>
</dbReference>
<dbReference type="PANTHER" id="PTHR10589">
    <property type="entry name" value="UBIQUITIN CARBOXYL-TERMINAL HYDROLASE"/>
    <property type="match status" value="1"/>
</dbReference>
<keyword evidence="6" id="KW-0863">Zinc-finger</keyword>
<dbReference type="GO" id="GO:0005737">
    <property type="term" value="C:cytoplasm"/>
    <property type="evidence" value="ECO:0007669"/>
    <property type="project" value="TreeGrafter"/>
</dbReference>
<feature type="region of interest" description="Disordered" evidence="14">
    <location>
        <begin position="105"/>
        <end position="413"/>
    </location>
</feature>
<dbReference type="GO" id="GO:0008270">
    <property type="term" value="F:zinc ion binding"/>
    <property type="evidence" value="ECO:0007669"/>
    <property type="project" value="UniProtKB-KW"/>
</dbReference>